<dbReference type="HOGENOM" id="CLU_140176_17_1_11"/>
<gene>
    <name evidence="1" type="ordered locus">AMIS_33170</name>
</gene>
<sequence length="72" mass="8169">MSVEYKAQQFMGTAEIGARLGGLTRQRVYQLTSEPDFPAPVADLGQGRIWLTADVEVWIAEHRKQTEHRKQA</sequence>
<dbReference type="EMBL" id="AP012319">
    <property type="protein sequence ID" value="BAL88537.1"/>
    <property type="molecule type" value="Genomic_DNA"/>
</dbReference>
<evidence type="ECO:0000313" key="1">
    <source>
        <dbReference type="EMBL" id="BAL88537.1"/>
    </source>
</evidence>
<dbReference type="KEGG" id="ams:AMIS_33170"/>
<keyword evidence="2" id="KW-1185">Reference proteome</keyword>
<dbReference type="eggNOG" id="COG3311">
    <property type="taxonomic scope" value="Bacteria"/>
</dbReference>
<evidence type="ECO:0000313" key="2">
    <source>
        <dbReference type="Proteomes" id="UP000007882"/>
    </source>
</evidence>
<protein>
    <submittedName>
        <fullName evidence="1">Putative regulatory protein</fullName>
    </submittedName>
</protein>
<organism evidence="1 2">
    <name type="scientific">Actinoplanes missouriensis (strain ATCC 14538 / DSM 43046 / CBS 188.64 / JCM 3121 / NBRC 102363 / NCIMB 12654 / NRRL B-3342 / UNCC 431)</name>
    <dbReference type="NCBI Taxonomy" id="512565"/>
    <lineage>
        <taxon>Bacteria</taxon>
        <taxon>Bacillati</taxon>
        <taxon>Actinomycetota</taxon>
        <taxon>Actinomycetes</taxon>
        <taxon>Micromonosporales</taxon>
        <taxon>Micromonosporaceae</taxon>
        <taxon>Actinoplanes</taxon>
    </lineage>
</organism>
<reference evidence="1 2" key="1">
    <citation type="submission" date="2012-02" db="EMBL/GenBank/DDBJ databases">
        <title>Complete genome sequence of Actinoplanes missouriensis 431 (= NBRC 102363).</title>
        <authorList>
            <person name="Ohnishi Y."/>
            <person name="Ishikawa J."/>
            <person name="Sekine M."/>
            <person name="Hosoyama A."/>
            <person name="Harada T."/>
            <person name="Narita H."/>
            <person name="Hata T."/>
            <person name="Konno Y."/>
            <person name="Tutikane K."/>
            <person name="Fujita N."/>
            <person name="Horinouchi S."/>
            <person name="Hayakawa M."/>
        </authorList>
    </citation>
    <scope>NUCLEOTIDE SEQUENCE [LARGE SCALE GENOMIC DNA]</scope>
    <source>
        <strain evidence="2">ATCC 14538 / DSM 43046 / CBS 188.64 / JCM 3121 / NBRC 102363 / NCIMB 12654 / NRRL B-3342 / UNCC 431</strain>
    </source>
</reference>
<dbReference type="Proteomes" id="UP000007882">
    <property type="component" value="Chromosome"/>
</dbReference>
<dbReference type="PATRIC" id="fig|512565.3.peg.3314"/>
<accession>I0H6A0</accession>
<name>I0H6A0_ACTM4</name>
<proteinExistence type="predicted"/>
<dbReference type="RefSeq" id="WP_014443432.1">
    <property type="nucleotide sequence ID" value="NC_017093.1"/>
</dbReference>
<dbReference type="AlphaFoldDB" id="I0H6A0"/>